<proteinExistence type="predicted"/>
<evidence type="ECO:0000259" key="1">
    <source>
        <dbReference type="Pfam" id="PF14326"/>
    </source>
</evidence>
<dbReference type="AlphaFoldDB" id="A0A0F3GRJ5"/>
<accession>A0A0F3GRJ5</accession>
<comment type="caution">
    <text evidence="2">The sequence shown here is derived from an EMBL/GenBank/DDBJ whole genome shotgun (WGS) entry which is preliminary data.</text>
</comment>
<feature type="domain" description="DUF4384" evidence="1">
    <location>
        <begin position="76"/>
        <end position="152"/>
    </location>
</feature>
<reference evidence="2 3" key="1">
    <citation type="submission" date="2015-02" db="EMBL/GenBank/DDBJ databases">
        <title>Single-cell genomics of uncultivated deep-branching MTB reveals a conserved set of magnetosome genes.</title>
        <authorList>
            <person name="Kolinko S."/>
            <person name="Richter M."/>
            <person name="Glockner F.O."/>
            <person name="Brachmann A."/>
            <person name="Schuler D."/>
        </authorList>
    </citation>
    <scope>NUCLEOTIDE SEQUENCE [LARGE SCALE GENOMIC DNA]</scope>
    <source>
        <strain evidence="2">TM-1</strain>
    </source>
</reference>
<gene>
    <name evidence="2" type="ORF">MBAV_003271</name>
</gene>
<dbReference type="Proteomes" id="UP000033423">
    <property type="component" value="Unassembled WGS sequence"/>
</dbReference>
<name>A0A0F3GRJ5_9BACT</name>
<dbReference type="Pfam" id="PF14326">
    <property type="entry name" value="DUF4384"/>
    <property type="match status" value="1"/>
</dbReference>
<evidence type="ECO:0000313" key="2">
    <source>
        <dbReference type="EMBL" id="KJU84526.1"/>
    </source>
</evidence>
<protein>
    <recommendedName>
        <fullName evidence="1">DUF4384 domain-containing protein</fullName>
    </recommendedName>
</protein>
<keyword evidence="3" id="KW-1185">Reference proteome</keyword>
<dbReference type="EMBL" id="LACI01001406">
    <property type="protein sequence ID" value="KJU84526.1"/>
    <property type="molecule type" value="Genomic_DNA"/>
</dbReference>
<sequence>MDMFTKLSNKLSTSSRLSRLLVVILIAGVALAASCTTVYVSARPQYVTVGPNWSSLYNLSQGRGINVSVSGLRAVYLLGDNIGLYVTSDTTGRVWIITVGQDDQPELVFPNPESPDNNIMAGIPLAIPPRGSPWRLTAGKPVGNSLLFVLITDANITEDDVEAIINAKSGHMTNVIKDTLPRWGSAKEVINIRYR</sequence>
<organism evidence="2 3">
    <name type="scientific">Candidatus Magnetobacterium bavaricum</name>
    <dbReference type="NCBI Taxonomy" id="29290"/>
    <lineage>
        <taxon>Bacteria</taxon>
        <taxon>Pseudomonadati</taxon>
        <taxon>Nitrospirota</taxon>
        <taxon>Thermodesulfovibrionia</taxon>
        <taxon>Thermodesulfovibrionales</taxon>
        <taxon>Candidatus Magnetobacteriaceae</taxon>
        <taxon>Candidatus Magnetobacterium</taxon>
    </lineage>
</organism>
<dbReference type="InterPro" id="IPR025493">
    <property type="entry name" value="DUF4384"/>
</dbReference>
<evidence type="ECO:0000313" key="3">
    <source>
        <dbReference type="Proteomes" id="UP000033423"/>
    </source>
</evidence>
<dbReference type="PROSITE" id="PS51257">
    <property type="entry name" value="PROKAR_LIPOPROTEIN"/>
    <property type="match status" value="1"/>
</dbReference>